<feature type="non-terminal residue" evidence="1">
    <location>
        <position position="1"/>
    </location>
</feature>
<accession>A0A6B3JM51</accession>
<sequence length="34" mass="3796">GKPNKVVLVAVMRKLIVLANTLITKNRIWTPNPP</sequence>
<dbReference type="AlphaFoldDB" id="A0A6B3JM51"/>
<proteinExistence type="predicted"/>
<dbReference type="Proteomes" id="UP000471560">
    <property type="component" value="Unassembled WGS sequence"/>
</dbReference>
<gene>
    <name evidence="1" type="ORF">GR204_09295</name>
    <name evidence="2" type="ORF">GR204_28235</name>
</gene>
<dbReference type="EMBL" id="WUEZ01000008">
    <property type="protein sequence ID" value="NEI34196.1"/>
    <property type="molecule type" value="Genomic_DNA"/>
</dbReference>
<organism evidence="1 3">
    <name type="scientific">Rhizobium leguminosarum</name>
    <dbReference type="NCBI Taxonomy" id="384"/>
    <lineage>
        <taxon>Bacteria</taxon>
        <taxon>Pseudomonadati</taxon>
        <taxon>Pseudomonadota</taxon>
        <taxon>Alphaproteobacteria</taxon>
        <taxon>Hyphomicrobiales</taxon>
        <taxon>Rhizobiaceae</taxon>
        <taxon>Rhizobium/Agrobacterium group</taxon>
        <taxon>Rhizobium</taxon>
    </lineage>
</organism>
<evidence type="ECO:0000313" key="3">
    <source>
        <dbReference type="Proteomes" id="UP000471560"/>
    </source>
</evidence>
<dbReference type="EMBL" id="WUEZ01000040">
    <property type="protein sequence ID" value="NEI37799.1"/>
    <property type="molecule type" value="Genomic_DNA"/>
</dbReference>
<comment type="caution">
    <text evidence="1">The sequence shown here is derived from an EMBL/GenBank/DDBJ whole genome shotgun (WGS) entry which is preliminary data.</text>
</comment>
<evidence type="ECO:0000313" key="2">
    <source>
        <dbReference type="EMBL" id="NEI37799.1"/>
    </source>
</evidence>
<evidence type="ECO:0000313" key="1">
    <source>
        <dbReference type="EMBL" id="NEI34196.1"/>
    </source>
</evidence>
<protein>
    <submittedName>
        <fullName evidence="1">IS110 family transposase</fullName>
    </submittedName>
</protein>
<reference evidence="1 3" key="1">
    <citation type="submission" date="2019-12" db="EMBL/GenBank/DDBJ databases">
        <title>Rhizobium genotypes associated with high levels of biological nitrogen fixation by grain legumes in a temperate-maritime cropping system.</title>
        <authorList>
            <person name="Maluk M."/>
            <person name="Francesc Ferrando Molina F."/>
            <person name="Lopez Del Egido L."/>
            <person name="Lafos M."/>
            <person name="Langarica-Fuentes A."/>
            <person name="Gebre Yohannes G."/>
            <person name="Young M.W."/>
            <person name="Martin P."/>
            <person name="Gantlett R."/>
            <person name="Kenicer G."/>
            <person name="Hawes C."/>
            <person name="Begg G.S."/>
            <person name="Quilliam R.S."/>
            <person name="Squire G.R."/>
            <person name="Poole P.S."/>
            <person name="Young P.W."/>
            <person name="Iannetta P.M."/>
            <person name="James E.K."/>
        </authorList>
    </citation>
    <scope>NUCLEOTIDE SEQUENCE [LARGE SCALE GENOMIC DNA]</scope>
    <source>
        <strain evidence="1 3">JHI1096</strain>
    </source>
</reference>
<name>A0A6B3JM51_RHILE</name>